<accession>A0A975DL93</accession>
<evidence type="ECO:0000256" key="1">
    <source>
        <dbReference type="SAM" id="SignalP"/>
    </source>
</evidence>
<feature type="chain" id="PRO_5037156382" evidence="1">
    <location>
        <begin position="21"/>
        <end position="108"/>
    </location>
</feature>
<keyword evidence="1" id="KW-0732">Signal</keyword>
<reference evidence="2" key="1">
    <citation type="submission" date="2021-03" db="EMBL/GenBank/DDBJ databases">
        <title>Complete Genome of Pseudoalteromonas xiamenensis STKMTI.2, a new potential marine bacterium producing anti-Vibrio compounds.</title>
        <authorList>
            <person name="Handayani D.P."/>
            <person name="Isnansetyo A."/>
            <person name="Istiqomah I."/>
            <person name="Jumina J."/>
        </authorList>
    </citation>
    <scope>NUCLEOTIDE SEQUENCE</scope>
    <source>
        <strain evidence="2">STKMTI.2</strain>
        <plasmid evidence="2">unnamed5</plasmid>
    </source>
</reference>
<evidence type="ECO:0000313" key="2">
    <source>
        <dbReference type="EMBL" id="QTH73175.1"/>
    </source>
</evidence>
<name>A0A975DL93_9GAMM</name>
<dbReference type="AlphaFoldDB" id="A0A975DL93"/>
<dbReference type="EMBL" id="CP072135">
    <property type="protein sequence ID" value="QTH73175.1"/>
    <property type="molecule type" value="Genomic_DNA"/>
</dbReference>
<proteinExistence type="predicted"/>
<gene>
    <name evidence="2" type="ORF">J5O05_20470</name>
</gene>
<protein>
    <submittedName>
        <fullName evidence="2">Uncharacterized protein</fullName>
    </submittedName>
</protein>
<evidence type="ECO:0000313" key="3">
    <source>
        <dbReference type="Proteomes" id="UP000664904"/>
    </source>
</evidence>
<dbReference type="RefSeq" id="WP_208844794.1">
    <property type="nucleotide sequence ID" value="NZ_CP072135.1"/>
</dbReference>
<organism evidence="2 3">
    <name type="scientific">Pseudoalteromonas xiamenensis</name>
    <dbReference type="NCBI Taxonomy" id="882626"/>
    <lineage>
        <taxon>Bacteria</taxon>
        <taxon>Pseudomonadati</taxon>
        <taxon>Pseudomonadota</taxon>
        <taxon>Gammaproteobacteria</taxon>
        <taxon>Alteromonadales</taxon>
        <taxon>Pseudoalteromonadaceae</taxon>
        <taxon>Pseudoalteromonas</taxon>
    </lineage>
</organism>
<keyword evidence="2" id="KW-0614">Plasmid</keyword>
<dbReference type="Proteomes" id="UP000664904">
    <property type="component" value="Plasmid unnamed5"/>
</dbReference>
<dbReference type="KEGG" id="pxi:J5O05_20470"/>
<geneLocation type="plasmid" evidence="2 3">
    <name>unnamed5</name>
</geneLocation>
<keyword evidence="3" id="KW-1185">Reference proteome</keyword>
<sequence length="108" mass="11849">MKVKTLIAFAALTLSQTSFAAHYCNSSVEYLASEYNGVRAYTNTNGRTNDPMYIAYNDSQFSSIYASLVRAQSNGETVKIYILEEQDGDDAASCRDGVVDYIGSVHPL</sequence>
<feature type="signal peptide" evidence="1">
    <location>
        <begin position="1"/>
        <end position="20"/>
    </location>
</feature>